<evidence type="ECO:0000313" key="18">
    <source>
        <dbReference type="EMBL" id="NNU44196.1"/>
    </source>
</evidence>
<dbReference type="GO" id="GO:0000105">
    <property type="term" value="P:L-histidine biosynthetic process"/>
    <property type="evidence" value="ECO:0007669"/>
    <property type="project" value="UniProtKB-UniRule"/>
</dbReference>
<accession>A0A849KFF0</accession>
<sequence>MTSAGKPAITLALSKGRIFDETLPLLKAAGISVLEDPEKSRKLILPTCNPDLQVVLVRATDVPTYVQYGGADLGVTGKDTLIEHGAQGLYQPLDLQIARCRVSVAVRSDFDYASAVRQGSRLRVATKYVAIAREFFAAKGVHVDLIKLYGSMELAPLTGLADAIVDLVSTGGTLKANNLVEVERIMDISSRLVVNQAALKLKQEPIRHLIDVFARTVAASQK</sequence>
<evidence type="ECO:0000256" key="10">
    <source>
        <dbReference type="ARBA" id="ARBA00022676"/>
    </source>
</evidence>
<evidence type="ECO:0000256" key="4">
    <source>
        <dbReference type="ARBA" id="ARBA00009489"/>
    </source>
</evidence>
<dbReference type="InterPro" id="IPR018198">
    <property type="entry name" value="ATP_PRibTrfase_CS"/>
</dbReference>
<evidence type="ECO:0000256" key="8">
    <source>
        <dbReference type="ARBA" id="ARBA00022490"/>
    </source>
</evidence>
<dbReference type="Proteomes" id="UP000552954">
    <property type="component" value="Unassembled WGS sequence"/>
</dbReference>
<evidence type="ECO:0000256" key="5">
    <source>
        <dbReference type="ARBA" id="ARBA00011496"/>
    </source>
</evidence>
<keyword evidence="10 16" id="KW-0328">Glycosyltransferase</keyword>
<comment type="function">
    <text evidence="15 16">Catalyzes the condensation of ATP and 5-phosphoribose 1-diphosphate to form N'-(5'-phosphoribosyl)-ATP (PR-ATP). Has a crucial role in the pathway because the rate of histidine biosynthesis seems to be controlled primarily by regulation of HisG enzymatic activity.</text>
</comment>
<evidence type="ECO:0000256" key="6">
    <source>
        <dbReference type="ARBA" id="ARBA00011946"/>
    </source>
</evidence>
<dbReference type="FunFam" id="3.40.190.10:FF:000011">
    <property type="entry name" value="ATP phosphoribosyltransferase"/>
    <property type="match status" value="1"/>
</dbReference>
<evidence type="ECO:0000256" key="1">
    <source>
        <dbReference type="ARBA" id="ARBA00000915"/>
    </source>
</evidence>
<evidence type="ECO:0000256" key="9">
    <source>
        <dbReference type="ARBA" id="ARBA00022605"/>
    </source>
</evidence>
<dbReference type="AlphaFoldDB" id="A0A849KFF0"/>
<feature type="domain" description="ATP phosphoribosyltransferase catalytic" evidence="17">
    <location>
        <begin position="58"/>
        <end position="211"/>
    </location>
</feature>
<dbReference type="Gene3D" id="3.40.190.10">
    <property type="entry name" value="Periplasmic binding protein-like II"/>
    <property type="match status" value="2"/>
</dbReference>
<dbReference type="CDD" id="cd13595">
    <property type="entry name" value="PBP2_HisGs"/>
    <property type="match status" value="1"/>
</dbReference>
<dbReference type="Pfam" id="PF01634">
    <property type="entry name" value="HisG"/>
    <property type="match status" value="1"/>
</dbReference>
<keyword evidence="19" id="KW-1185">Reference proteome</keyword>
<keyword evidence="13 16" id="KW-0067">ATP-binding</keyword>
<dbReference type="GO" id="GO:0005737">
    <property type="term" value="C:cytoplasm"/>
    <property type="evidence" value="ECO:0007669"/>
    <property type="project" value="UniProtKB-SubCell"/>
</dbReference>
<dbReference type="EC" id="2.4.2.17" evidence="6 16"/>
<evidence type="ECO:0000256" key="7">
    <source>
        <dbReference type="ARBA" id="ARBA00020998"/>
    </source>
</evidence>
<dbReference type="PANTHER" id="PTHR21403">
    <property type="entry name" value="ATP PHOSPHORIBOSYLTRANSFERASE ATP-PRTASE"/>
    <property type="match status" value="1"/>
</dbReference>
<evidence type="ECO:0000256" key="2">
    <source>
        <dbReference type="ARBA" id="ARBA00004496"/>
    </source>
</evidence>
<name>A0A849KFF0_9BURK</name>
<dbReference type="InterPro" id="IPR013820">
    <property type="entry name" value="ATP_PRibTrfase_cat"/>
</dbReference>
<evidence type="ECO:0000256" key="15">
    <source>
        <dbReference type="ARBA" id="ARBA00024861"/>
    </source>
</evidence>
<dbReference type="InterPro" id="IPR024893">
    <property type="entry name" value="ATP_PRibTrfase_HisG_short"/>
</dbReference>
<evidence type="ECO:0000259" key="17">
    <source>
        <dbReference type="Pfam" id="PF01634"/>
    </source>
</evidence>
<dbReference type="GO" id="GO:0003879">
    <property type="term" value="F:ATP phosphoribosyltransferase activity"/>
    <property type="evidence" value="ECO:0007669"/>
    <property type="project" value="UniProtKB-UniRule"/>
</dbReference>
<evidence type="ECO:0000256" key="3">
    <source>
        <dbReference type="ARBA" id="ARBA00004667"/>
    </source>
</evidence>
<evidence type="ECO:0000313" key="19">
    <source>
        <dbReference type="Proteomes" id="UP000552954"/>
    </source>
</evidence>
<dbReference type="PROSITE" id="PS01316">
    <property type="entry name" value="ATP_P_PHORIBOSYLTR"/>
    <property type="match status" value="1"/>
</dbReference>
<dbReference type="SUPFAM" id="SSF53850">
    <property type="entry name" value="Periplasmic binding protein-like II"/>
    <property type="match status" value="1"/>
</dbReference>
<evidence type="ECO:0000256" key="16">
    <source>
        <dbReference type="HAMAP-Rule" id="MF_01018"/>
    </source>
</evidence>
<dbReference type="EMBL" id="JABFCS010000001">
    <property type="protein sequence ID" value="NNU44196.1"/>
    <property type="molecule type" value="Genomic_DNA"/>
</dbReference>
<gene>
    <name evidence="16" type="primary">hisG</name>
    <name evidence="18" type="ORF">HK415_15060</name>
</gene>
<protein>
    <recommendedName>
        <fullName evidence="7 16">ATP phosphoribosyltransferase</fullName>
        <shortName evidence="16">ATP-PRT</shortName>
        <shortName evidence="16">ATP-PRTase</shortName>
        <ecNumber evidence="6 16">2.4.2.17</ecNumber>
    </recommendedName>
</protein>
<proteinExistence type="inferred from homology"/>
<evidence type="ECO:0000256" key="13">
    <source>
        <dbReference type="ARBA" id="ARBA00022840"/>
    </source>
</evidence>
<keyword evidence="11 16" id="KW-0808">Transferase</keyword>
<evidence type="ECO:0000256" key="12">
    <source>
        <dbReference type="ARBA" id="ARBA00022741"/>
    </source>
</evidence>
<reference evidence="18 19" key="2">
    <citation type="submission" date="2020-06" db="EMBL/GenBank/DDBJ databases">
        <title>Ramlibacter rhizophilus sp. nov., isolated from rhizosphere soil of national flower Mugunghwa from South Korea.</title>
        <authorList>
            <person name="Zheng-Fei Y."/>
            <person name="Huan T."/>
        </authorList>
    </citation>
    <scope>NUCLEOTIDE SEQUENCE [LARGE SCALE GENOMIC DNA]</scope>
    <source>
        <strain evidence="18 19">B156</strain>
    </source>
</reference>
<comment type="pathway">
    <text evidence="3 16">Amino-acid biosynthesis; L-histidine biosynthesis; L-histidine from 5-phospho-alpha-D-ribose 1-diphosphate: step 1/9.</text>
</comment>
<dbReference type="GO" id="GO:0005524">
    <property type="term" value="F:ATP binding"/>
    <property type="evidence" value="ECO:0007669"/>
    <property type="project" value="UniProtKB-KW"/>
</dbReference>
<dbReference type="HAMAP" id="MF_01018">
    <property type="entry name" value="HisG_Short"/>
    <property type="match status" value="1"/>
</dbReference>
<evidence type="ECO:0000256" key="14">
    <source>
        <dbReference type="ARBA" id="ARBA00023102"/>
    </source>
</evidence>
<dbReference type="RefSeq" id="WP_171560707.1">
    <property type="nucleotide sequence ID" value="NZ_JABFCS010000001.1"/>
</dbReference>
<comment type="similarity">
    <text evidence="4 16">Belongs to the ATP phosphoribosyltransferase family. Short subfamily.</text>
</comment>
<dbReference type="NCBIfam" id="TIGR00070">
    <property type="entry name" value="hisG"/>
    <property type="match status" value="1"/>
</dbReference>
<comment type="caution">
    <text evidence="18">The sequence shown here is derived from an EMBL/GenBank/DDBJ whole genome shotgun (WGS) entry which is preliminary data.</text>
</comment>
<reference evidence="18 19" key="1">
    <citation type="submission" date="2020-05" db="EMBL/GenBank/DDBJ databases">
        <authorList>
            <person name="Khan S.A."/>
            <person name="Jeon C.O."/>
            <person name="Chun B.H."/>
        </authorList>
    </citation>
    <scope>NUCLEOTIDE SEQUENCE [LARGE SCALE GENOMIC DNA]</scope>
    <source>
        <strain evidence="18 19">B156</strain>
    </source>
</reference>
<dbReference type="InterPro" id="IPR001348">
    <property type="entry name" value="ATP_PRibTrfase_HisG"/>
</dbReference>
<keyword evidence="14 16" id="KW-0368">Histidine biosynthesis</keyword>
<comment type="domain">
    <text evidence="16">Lacks the C-terminal regulatory region which is replaced by HisZ.</text>
</comment>
<dbReference type="PANTHER" id="PTHR21403:SF8">
    <property type="entry name" value="ATP PHOSPHORIBOSYLTRANSFERASE"/>
    <property type="match status" value="1"/>
</dbReference>
<organism evidence="18 19">
    <name type="scientific">Ramlibacter montanisoli</name>
    <dbReference type="NCBI Taxonomy" id="2732512"/>
    <lineage>
        <taxon>Bacteria</taxon>
        <taxon>Pseudomonadati</taxon>
        <taxon>Pseudomonadota</taxon>
        <taxon>Betaproteobacteria</taxon>
        <taxon>Burkholderiales</taxon>
        <taxon>Comamonadaceae</taxon>
        <taxon>Ramlibacter</taxon>
    </lineage>
</organism>
<keyword evidence="9 16" id="KW-0028">Amino-acid biosynthesis</keyword>
<dbReference type="UniPathway" id="UPA00031">
    <property type="reaction ID" value="UER00006"/>
</dbReference>
<comment type="catalytic activity">
    <reaction evidence="1 16">
        <text>1-(5-phospho-beta-D-ribosyl)-ATP + diphosphate = 5-phospho-alpha-D-ribose 1-diphosphate + ATP</text>
        <dbReference type="Rhea" id="RHEA:18473"/>
        <dbReference type="ChEBI" id="CHEBI:30616"/>
        <dbReference type="ChEBI" id="CHEBI:33019"/>
        <dbReference type="ChEBI" id="CHEBI:58017"/>
        <dbReference type="ChEBI" id="CHEBI:73183"/>
        <dbReference type="EC" id="2.4.2.17"/>
    </reaction>
</comment>
<keyword evidence="8 16" id="KW-0963">Cytoplasm</keyword>
<keyword evidence="12 16" id="KW-0547">Nucleotide-binding</keyword>
<comment type="subcellular location">
    <subcellularLocation>
        <location evidence="2 16">Cytoplasm</location>
    </subcellularLocation>
</comment>
<evidence type="ECO:0000256" key="11">
    <source>
        <dbReference type="ARBA" id="ARBA00022679"/>
    </source>
</evidence>
<comment type="subunit">
    <text evidence="5 16">Heteromultimer composed of HisG and HisZ subunits.</text>
</comment>